<protein>
    <submittedName>
        <fullName evidence="1">Uncharacterized protein</fullName>
    </submittedName>
</protein>
<evidence type="ECO:0000313" key="1">
    <source>
        <dbReference type="EMBL" id="JAD97356.1"/>
    </source>
</evidence>
<accession>A0A0A9EBD2</accession>
<dbReference type="EMBL" id="GBRH01200539">
    <property type="protein sequence ID" value="JAD97356.1"/>
    <property type="molecule type" value="Transcribed_RNA"/>
</dbReference>
<name>A0A0A9EBD2_ARUDO</name>
<dbReference type="AlphaFoldDB" id="A0A0A9EBD2"/>
<organism evidence="1">
    <name type="scientific">Arundo donax</name>
    <name type="common">Giant reed</name>
    <name type="synonym">Donax arundinaceus</name>
    <dbReference type="NCBI Taxonomy" id="35708"/>
    <lineage>
        <taxon>Eukaryota</taxon>
        <taxon>Viridiplantae</taxon>
        <taxon>Streptophyta</taxon>
        <taxon>Embryophyta</taxon>
        <taxon>Tracheophyta</taxon>
        <taxon>Spermatophyta</taxon>
        <taxon>Magnoliopsida</taxon>
        <taxon>Liliopsida</taxon>
        <taxon>Poales</taxon>
        <taxon>Poaceae</taxon>
        <taxon>PACMAD clade</taxon>
        <taxon>Arundinoideae</taxon>
        <taxon>Arundineae</taxon>
        <taxon>Arundo</taxon>
    </lineage>
</organism>
<proteinExistence type="predicted"/>
<reference evidence="1" key="1">
    <citation type="submission" date="2014-09" db="EMBL/GenBank/DDBJ databases">
        <authorList>
            <person name="Magalhaes I.L.F."/>
            <person name="Oliveira U."/>
            <person name="Santos F.R."/>
            <person name="Vidigal T.H.D.A."/>
            <person name="Brescovit A.D."/>
            <person name="Santos A.J."/>
        </authorList>
    </citation>
    <scope>NUCLEOTIDE SEQUENCE</scope>
    <source>
        <tissue evidence="1">Shoot tissue taken approximately 20 cm above the soil surface</tissue>
    </source>
</reference>
<sequence>MSLLCVASFILNSWIFELRRTFTCAFSPVYF</sequence>
<reference evidence="1" key="2">
    <citation type="journal article" date="2015" name="Data Brief">
        <title>Shoot transcriptome of the giant reed, Arundo donax.</title>
        <authorList>
            <person name="Barrero R.A."/>
            <person name="Guerrero F.D."/>
            <person name="Moolhuijzen P."/>
            <person name="Goolsby J.A."/>
            <person name="Tidwell J."/>
            <person name="Bellgard S.E."/>
            <person name="Bellgard M.I."/>
        </authorList>
    </citation>
    <scope>NUCLEOTIDE SEQUENCE</scope>
    <source>
        <tissue evidence="1">Shoot tissue taken approximately 20 cm above the soil surface</tissue>
    </source>
</reference>